<dbReference type="GO" id="GO:0008270">
    <property type="term" value="F:zinc ion binding"/>
    <property type="evidence" value="ECO:0007669"/>
    <property type="project" value="UniProtKB-KW"/>
</dbReference>
<dbReference type="PRINTS" id="PR01415">
    <property type="entry name" value="ANKYRIN"/>
</dbReference>
<keyword evidence="1" id="KW-0479">Metal-binding</keyword>
<evidence type="ECO:0000256" key="4">
    <source>
        <dbReference type="ARBA" id="ARBA00022833"/>
    </source>
</evidence>
<keyword evidence="2" id="KW-0677">Repeat</keyword>
<evidence type="ECO:0000313" key="9">
    <source>
        <dbReference type="EMBL" id="TDZ40120.1"/>
    </source>
</evidence>
<sequence length="897" mass="97777">MADEDGHTDAGPSSLGTDTQGNGNKEKLDKTTPKTPKTTPKTPSRLRLRNHQPPKVGGQDEIVRVDVIHVTSLRSEEEMHTLEELLPEPEDNEEFREYVFTLNLAEVLAGSLTMDLVESQAVNLFQEVHQLATHEEASKCKRIIIWVAYDFGSLLVKLPATALGAAARRGCFDAVRLLLERGADPNGPPPGESETGRSRWSPLASACLGGFPRTVEALLKGGADANGPGPGGKYTCLHVSAVMTPNVDCVRLLSRHGASKSRGPMLRPLIHSIAWSEYDHETAVRICDALLQMTSTPFEVDENDRYDRTALMVAGDKGNLPLTRWLLERGANVNAMDEDGRRPLHNAIFSGKLEVMMEVLNKMKPSELNEVHKSSKGSFASYLGLAATLENMEAVRTLIEKGADINQKNTNGYTPIVFAVRIAGDPAMTRFFVERGAKLDAETIGVQILHLSLYGPADTLKVLLEFRRYIDIDAKSSDGFTALHIAVLENLKGHVQLLFRAGADINSKDASGDTVLHFALRDKRSDIVSMILEAPEVDINCVGGRDGSPLQAACLHGDISGVDALLQHGADVNITVTNMLGSTPLMASSLHWGETSHEEDSLRKDNLARRLVRMGAEVGQTVPGSRFYTALSAACYGAGTNTINFLLDEGASAQLADPIFGWLPHHFAAGNGVENFRAILHAFRGDMMTADKMGKNCLHWAAQSGNLEATIYGLKYKCQSCPDYDVCSKCISKILGNAAYTIRDSALAKSVFTTGYKDGKEAVVRVMIDPFDYKITAKSAWTALDETPNRLYLNQILSALWEDDGLRPGEMEAVEYSWIVNEITKTAIRACRQSLGLASDASFKITNKPDERNAWNALLACPFGKVSQRLADAAGKRIVAMQVTDSGLDDLLVQFGR</sequence>
<evidence type="ECO:0000256" key="2">
    <source>
        <dbReference type="ARBA" id="ARBA00022737"/>
    </source>
</evidence>
<dbReference type="Pfam" id="PF00569">
    <property type="entry name" value="ZZ"/>
    <property type="match status" value="1"/>
</dbReference>
<gene>
    <name evidence="9" type="ORF">CTRI78_v010395</name>
</gene>
<evidence type="ECO:0000313" key="10">
    <source>
        <dbReference type="Proteomes" id="UP000295703"/>
    </source>
</evidence>
<feature type="repeat" description="ANK" evidence="6">
    <location>
        <begin position="306"/>
        <end position="338"/>
    </location>
</feature>
<keyword evidence="10" id="KW-1185">Reference proteome</keyword>
<dbReference type="Pfam" id="PF12796">
    <property type="entry name" value="Ank_2"/>
    <property type="match status" value="4"/>
</dbReference>
<feature type="domain" description="ZZ-type" evidence="8">
    <location>
        <begin position="711"/>
        <end position="732"/>
    </location>
</feature>
<feature type="repeat" description="ANK" evidence="6">
    <location>
        <begin position="158"/>
        <end position="186"/>
    </location>
</feature>
<name>A0A4R8QP91_COLTR</name>
<dbReference type="AlphaFoldDB" id="A0A4R8QP91"/>
<evidence type="ECO:0000256" key="5">
    <source>
        <dbReference type="ARBA" id="ARBA00023043"/>
    </source>
</evidence>
<protein>
    <submittedName>
        <fullName evidence="9">Putative ankyrin repeat protein</fullName>
    </submittedName>
</protein>
<dbReference type="PROSITE" id="PS50088">
    <property type="entry name" value="ANK_REPEAT"/>
    <property type="match status" value="5"/>
</dbReference>
<keyword evidence="3" id="KW-0863">Zinc-finger</keyword>
<evidence type="ECO:0000256" key="7">
    <source>
        <dbReference type="SAM" id="MobiDB-lite"/>
    </source>
</evidence>
<evidence type="ECO:0000256" key="6">
    <source>
        <dbReference type="PROSITE-ProRule" id="PRU00023"/>
    </source>
</evidence>
<dbReference type="InterPro" id="IPR000433">
    <property type="entry name" value="Znf_ZZ"/>
</dbReference>
<dbReference type="Gene3D" id="1.25.40.20">
    <property type="entry name" value="Ankyrin repeat-containing domain"/>
    <property type="match status" value="3"/>
</dbReference>
<dbReference type="InterPro" id="IPR002110">
    <property type="entry name" value="Ankyrin_rpt"/>
</dbReference>
<feature type="region of interest" description="Disordered" evidence="7">
    <location>
        <begin position="1"/>
        <end position="57"/>
    </location>
</feature>
<dbReference type="Gene3D" id="3.30.60.90">
    <property type="match status" value="1"/>
</dbReference>
<dbReference type="InterPro" id="IPR043145">
    <property type="entry name" value="Znf_ZZ_sf"/>
</dbReference>
<comment type="caution">
    <text evidence="9">The sequence shown here is derived from an EMBL/GenBank/DDBJ whole genome shotgun (WGS) entry which is preliminary data.</text>
</comment>
<dbReference type="EMBL" id="RYZW01000165">
    <property type="protein sequence ID" value="TDZ40120.1"/>
    <property type="molecule type" value="Genomic_DNA"/>
</dbReference>
<proteinExistence type="predicted"/>
<accession>A0A4R8QP91</accession>
<reference evidence="9 10" key="1">
    <citation type="submission" date="2018-12" db="EMBL/GenBank/DDBJ databases">
        <title>Genome sequence and assembly of Colletotrichum trifolii.</title>
        <authorList>
            <person name="Gan P."/>
            <person name="Shirasu K."/>
        </authorList>
    </citation>
    <scope>NUCLEOTIDE SEQUENCE [LARGE SCALE GENOMIC DNA]</scope>
    <source>
        <strain evidence="9 10">543-2</strain>
    </source>
</reference>
<keyword evidence="5 6" id="KW-0040">ANK repeat</keyword>
<evidence type="ECO:0000256" key="3">
    <source>
        <dbReference type="ARBA" id="ARBA00022771"/>
    </source>
</evidence>
<dbReference type="Proteomes" id="UP000295703">
    <property type="component" value="Unassembled WGS sequence"/>
</dbReference>
<feature type="compositionally biased region" description="Low complexity" evidence="7">
    <location>
        <begin position="33"/>
        <end position="43"/>
    </location>
</feature>
<dbReference type="STRING" id="5466.A0A4R8QP91"/>
<dbReference type="PROSITE" id="PS50297">
    <property type="entry name" value="ANK_REP_REGION"/>
    <property type="match status" value="4"/>
</dbReference>
<dbReference type="SUPFAM" id="SSF48403">
    <property type="entry name" value="Ankyrin repeat"/>
    <property type="match status" value="3"/>
</dbReference>
<keyword evidence="4" id="KW-0862">Zinc</keyword>
<feature type="repeat" description="ANK" evidence="6">
    <location>
        <begin position="478"/>
        <end position="510"/>
    </location>
</feature>
<feature type="repeat" description="ANK" evidence="6">
    <location>
        <begin position="378"/>
        <end position="410"/>
    </location>
</feature>
<dbReference type="InterPro" id="IPR036770">
    <property type="entry name" value="Ankyrin_rpt-contain_sf"/>
</dbReference>
<feature type="compositionally biased region" description="Polar residues" evidence="7">
    <location>
        <begin position="14"/>
        <end position="23"/>
    </location>
</feature>
<dbReference type="Pfam" id="PF13637">
    <property type="entry name" value="Ank_4"/>
    <property type="match status" value="1"/>
</dbReference>
<dbReference type="SUPFAM" id="SSF57850">
    <property type="entry name" value="RING/U-box"/>
    <property type="match status" value="1"/>
</dbReference>
<dbReference type="PANTHER" id="PTHR24198:SF165">
    <property type="entry name" value="ANKYRIN REPEAT-CONTAINING PROTEIN-RELATED"/>
    <property type="match status" value="1"/>
</dbReference>
<evidence type="ECO:0000256" key="1">
    <source>
        <dbReference type="ARBA" id="ARBA00022723"/>
    </source>
</evidence>
<organism evidence="9 10">
    <name type="scientific">Colletotrichum trifolii</name>
    <dbReference type="NCBI Taxonomy" id="5466"/>
    <lineage>
        <taxon>Eukaryota</taxon>
        <taxon>Fungi</taxon>
        <taxon>Dikarya</taxon>
        <taxon>Ascomycota</taxon>
        <taxon>Pezizomycotina</taxon>
        <taxon>Sordariomycetes</taxon>
        <taxon>Hypocreomycetidae</taxon>
        <taxon>Glomerellales</taxon>
        <taxon>Glomerellaceae</taxon>
        <taxon>Colletotrichum</taxon>
        <taxon>Colletotrichum orbiculare species complex</taxon>
    </lineage>
</organism>
<evidence type="ECO:0000259" key="8">
    <source>
        <dbReference type="Pfam" id="PF00569"/>
    </source>
</evidence>
<feature type="repeat" description="ANK" evidence="6">
    <location>
        <begin position="545"/>
        <end position="577"/>
    </location>
</feature>
<dbReference type="PANTHER" id="PTHR24198">
    <property type="entry name" value="ANKYRIN REPEAT AND PROTEIN KINASE DOMAIN-CONTAINING PROTEIN"/>
    <property type="match status" value="1"/>
</dbReference>
<dbReference type="SMART" id="SM00248">
    <property type="entry name" value="ANK"/>
    <property type="match status" value="14"/>
</dbReference>